<reference evidence="2" key="2">
    <citation type="submission" date="2015-06" db="UniProtKB">
        <authorList>
            <consortium name="EnsemblPlants"/>
        </authorList>
    </citation>
    <scope>IDENTIFICATION</scope>
    <source>
        <strain evidence="2">DM1-3 516 R44</strain>
    </source>
</reference>
<organism evidence="2 3">
    <name type="scientific">Solanum tuberosum</name>
    <name type="common">Potato</name>
    <dbReference type="NCBI Taxonomy" id="4113"/>
    <lineage>
        <taxon>Eukaryota</taxon>
        <taxon>Viridiplantae</taxon>
        <taxon>Streptophyta</taxon>
        <taxon>Embryophyta</taxon>
        <taxon>Tracheophyta</taxon>
        <taxon>Spermatophyta</taxon>
        <taxon>Magnoliopsida</taxon>
        <taxon>eudicotyledons</taxon>
        <taxon>Gunneridae</taxon>
        <taxon>Pentapetalae</taxon>
        <taxon>asterids</taxon>
        <taxon>lamiids</taxon>
        <taxon>Solanales</taxon>
        <taxon>Solanaceae</taxon>
        <taxon>Solanoideae</taxon>
        <taxon>Solaneae</taxon>
        <taxon>Solanum</taxon>
    </lineage>
</organism>
<evidence type="ECO:0000313" key="3">
    <source>
        <dbReference type="Proteomes" id="UP000011115"/>
    </source>
</evidence>
<dbReference type="Gramene" id="PGSC0003DMT400085708">
    <property type="protein sequence ID" value="PGSC0003DMT400085708"/>
    <property type="gene ID" value="PGSC0003DMG400035279"/>
</dbReference>
<dbReference type="PaxDb" id="4113-PGSC0003DMT400085708"/>
<accession>M1DA42</accession>
<feature type="region of interest" description="Disordered" evidence="1">
    <location>
        <begin position="1"/>
        <end position="28"/>
    </location>
</feature>
<name>M1DA42_SOLTU</name>
<proteinExistence type="predicted"/>
<dbReference type="Proteomes" id="UP000011115">
    <property type="component" value="Unassembled WGS sequence"/>
</dbReference>
<feature type="compositionally biased region" description="Basic and acidic residues" evidence="1">
    <location>
        <begin position="17"/>
        <end position="28"/>
    </location>
</feature>
<dbReference type="EnsemblPlants" id="PGSC0003DMT400085708">
    <property type="protein sequence ID" value="PGSC0003DMT400085708"/>
    <property type="gene ID" value="PGSC0003DMG400035279"/>
</dbReference>
<evidence type="ECO:0008006" key="4">
    <source>
        <dbReference type="Google" id="ProtNLM"/>
    </source>
</evidence>
<dbReference type="AlphaFoldDB" id="M1DA42"/>
<evidence type="ECO:0000313" key="2">
    <source>
        <dbReference type="EnsemblPlants" id="PGSC0003DMT400085708"/>
    </source>
</evidence>
<evidence type="ECO:0000256" key="1">
    <source>
        <dbReference type="SAM" id="MobiDB-lite"/>
    </source>
</evidence>
<keyword evidence="3" id="KW-1185">Reference proteome</keyword>
<feature type="compositionally biased region" description="Polar residues" evidence="1">
    <location>
        <begin position="1"/>
        <end position="16"/>
    </location>
</feature>
<protein>
    <recommendedName>
        <fullName evidence="4">Integrase core domain containing protein</fullName>
    </recommendedName>
</protein>
<sequence length="182" mass="20469">MLENISVNDNNGSQVGHQDDTKNLHDVQEPNLNDPYLMGGVKAIRLPPAEGNTVFHITSTMLQLLKLKGFFSGLAHEDPHEHLRNFVECVDHSHSKTFLRRSSVQILRRQVSMPCIMKRYTSWPTKVVVIDQITQGKVEIKVGLEMKDGRIENGETVILIGKMGKRQICASPRTPKAKGFRG</sequence>
<dbReference type="InParanoid" id="M1DA42"/>
<dbReference type="HOGENOM" id="CLU_1484495_0_0_1"/>
<reference evidence="3" key="1">
    <citation type="journal article" date="2011" name="Nature">
        <title>Genome sequence and analysis of the tuber crop potato.</title>
        <authorList>
            <consortium name="The Potato Genome Sequencing Consortium"/>
        </authorList>
    </citation>
    <scope>NUCLEOTIDE SEQUENCE [LARGE SCALE GENOMIC DNA]</scope>
    <source>
        <strain evidence="3">cv. DM1-3 516 R44</strain>
    </source>
</reference>